<protein>
    <submittedName>
        <fullName evidence="1">Uncharacterized protein</fullName>
    </submittedName>
</protein>
<accession>X1NVJ7</accession>
<dbReference type="AlphaFoldDB" id="X1NVJ7"/>
<proteinExistence type="predicted"/>
<comment type="caution">
    <text evidence="1">The sequence shown here is derived from an EMBL/GenBank/DDBJ whole genome shotgun (WGS) entry which is preliminary data.</text>
</comment>
<dbReference type="Gene3D" id="3.20.20.80">
    <property type="entry name" value="Glycosidases"/>
    <property type="match status" value="1"/>
</dbReference>
<feature type="non-terminal residue" evidence="1">
    <location>
        <position position="1"/>
    </location>
</feature>
<dbReference type="EMBL" id="BARV01038471">
    <property type="protein sequence ID" value="GAI48052.1"/>
    <property type="molecule type" value="Genomic_DNA"/>
</dbReference>
<reference evidence="1" key="1">
    <citation type="journal article" date="2014" name="Front. Microbiol.">
        <title>High frequency of phylogenetically diverse reductive dehalogenase-homologous genes in deep subseafloor sedimentary metagenomes.</title>
        <authorList>
            <person name="Kawai M."/>
            <person name="Futagami T."/>
            <person name="Toyoda A."/>
            <person name="Takaki Y."/>
            <person name="Nishi S."/>
            <person name="Hori S."/>
            <person name="Arai W."/>
            <person name="Tsubouchi T."/>
            <person name="Morono Y."/>
            <person name="Uchiyama I."/>
            <person name="Ito T."/>
            <person name="Fujiyama A."/>
            <person name="Inagaki F."/>
            <person name="Takami H."/>
        </authorList>
    </citation>
    <scope>NUCLEOTIDE SEQUENCE</scope>
    <source>
        <strain evidence="1">Expedition CK06-06</strain>
    </source>
</reference>
<feature type="non-terminal residue" evidence="1">
    <location>
        <position position="203"/>
    </location>
</feature>
<name>X1NVJ7_9ZZZZ</name>
<evidence type="ECO:0000313" key="1">
    <source>
        <dbReference type="EMBL" id="GAI48052.1"/>
    </source>
</evidence>
<organism evidence="1">
    <name type="scientific">marine sediment metagenome</name>
    <dbReference type="NCBI Taxonomy" id="412755"/>
    <lineage>
        <taxon>unclassified sequences</taxon>
        <taxon>metagenomes</taxon>
        <taxon>ecological metagenomes</taxon>
    </lineage>
</organism>
<sequence>DDWMRKYYEISGKSLRVCEYNVEGNDGSWPDPKLLPITQKQRADYYEWYATSCQKSPYLVGQGFWFLYRDGLNQNRGLVDLWDEPYAPLVNRMAEGNSRAIEIHENASFSPRAKGLIDTSFLLDRTLLYSNVYKRMLDSAFTVDRETPHSTEYKKLDFGSEIQDYPDYHSWDNTGNGKTHYVGGSGPSNYTKIQDAINNASNG</sequence>
<gene>
    <name evidence="1" type="ORF">S06H3_59259</name>
</gene>